<reference evidence="3" key="1">
    <citation type="submission" date="2020-08" db="EMBL/GenBank/DDBJ databases">
        <title>Genome public.</title>
        <authorList>
            <person name="Liu C."/>
            <person name="Sun Q."/>
        </authorList>
    </citation>
    <scope>NUCLEOTIDE SEQUENCE</scope>
    <source>
        <strain evidence="3">NSJ-32</strain>
    </source>
</reference>
<dbReference type="InterPro" id="IPR029058">
    <property type="entry name" value="AB_hydrolase_fold"/>
</dbReference>
<dbReference type="Pfam" id="PF13472">
    <property type="entry name" value="Lipase_GDSL_2"/>
    <property type="match status" value="1"/>
</dbReference>
<evidence type="ECO:0000259" key="1">
    <source>
        <dbReference type="Pfam" id="PF00326"/>
    </source>
</evidence>
<comment type="caution">
    <text evidence="3">The sequence shown here is derived from an EMBL/GenBank/DDBJ whole genome shotgun (WGS) entry which is preliminary data.</text>
</comment>
<dbReference type="Proteomes" id="UP000657006">
    <property type="component" value="Unassembled WGS sequence"/>
</dbReference>
<keyword evidence="4" id="KW-1185">Reference proteome</keyword>
<sequence>MEQSEYHGFLRLDFEYQGREVIVVCPKQRAAGNPWVWRAEFFGAFDTVDVEMLNRGWHVVYYQVSNMYGCPEAISLMKTFHDFVTVAYGLSQKADIFGFSRGGLYAVNYALRYPQEVSTLYLDAPVVDLMQWPRESAGAEWAECKAVYGIQEDSEPIAENPISHLEELAATQIPVILVAGDADQAVHYERNGKILVDTLERKGSEVQAIVKPGCDHHPHSLEDPTPVANFIARRRGQWDEYTLEPGEWTNAWYERPSEDRTRVMLIGDSITYGYRPFVHVNMGQEVCVNMLATSKAVDNPYFIPELDFALDQYGLQYDLIHFNNGLHGHHLSTQAYAEEYERVIRHLLERYPDAKLCLALSTPCSETDNIMVIKEDEDRTIRERNAVVVALADKYHVAVDDLYEAMLPHPEYHVEDGCHFTDEGREQQGRLIAEFIRRNLGLGEN</sequence>
<dbReference type="InterPro" id="IPR036514">
    <property type="entry name" value="SGNH_hydro_sf"/>
</dbReference>
<evidence type="ECO:0000259" key="2">
    <source>
        <dbReference type="Pfam" id="PF13472"/>
    </source>
</evidence>
<dbReference type="Pfam" id="PF00326">
    <property type="entry name" value="Peptidase_S9"/>
    <property type="match status" value="1"/>
</dbReference>
<dbReference type="SUPFAM" id="SSF53474">
    <property type="entry name" value="alpha/beta-Hydrolases"/>
    <property type="match status" value="1"/>
</dbReference>
<dbReference type="InterPro" id="IPR013830">
    <property type="entry name" value="SGNH_hydro"/>
</dbReference>
<proteinExistence type="predicted"/>
<evidence type="ECO:0000313" key="4">
    <source>
        <dbReference type="Proteomes" id="UP000657006"/>
    </source>
</evidence>
<dbReference type="SUPFAM" id="SSF52266">
    <property type="entry name" value="SGNH hydrolase"/>
    <property type="match status" value="1"/>
</dbReference>
<dbReference type="EMBL" id="JACRSQ010000001">
    <property type="protein sequence ID" value="MBC8542137.1"/>
    <property type="molecule type" value="Genomic_DNA"/>
</dbReference>
<feature type="domain" description="SGNH hydrolase-type esterase" evidence="2">
    <location>
        <begin position="266"/>
        <end position="425"/>
    </location>
</feature>
<dbReference type="CDD" id="cd00229">
    <property type="entry name" value="SGNH_hydrolase"/>
    <property type="match status" value="1"/>
</dbReference>
<dbReference type="GO" id="GO:0006508">
    <property type="term" value="P:proteolysis"/>
    <property type="evidence" value="ECO:0007669"/>
    <property type="project" value="InterPro"/>
</dbReference>
<feature type="domain" description="Peptidase S9 prolyl oligopeptidase catalytic" evidence="1">
    <location>
        <begin position="88"/>
        <end position="217"/>
    </location>
</feature>
<dbReference type="InterPro" id="IPR001375">
    <property type="entry name" value="Peptidase_S9_cat"/>
</dbReference>
<accession>A0A926DQV4</accession>
<dbReference type="Gene3D" id="3.40.50.1820">
    <property type="entry name" value="alpha/beta hydrolase"/>
    <property type="match status" value="1"/>
</dbReference>
<organism evidence="3 4">
    <name type="scientific">Bianquea renquensis</name>
    <dbReference type="NCBI Taxonomy" id="2763661"/>
    <lineage>
        <taxon>Bacteria</taxon>
        <taxon>Bacillati</taxon>
        <taxon>Bacillota</taxon>
        <taxon>Clostridia</taxon>
        <taxon>Eubacteriales</taxon>
        <taxon>Bianqueaceae</taxon>
        <taxon>Bianquea</taxon>
    </lineage>
</organism>
<dbReference type="Gene3D" id="3.40.50.1110">
    <property type="entry name" value="SGNH hydrolase"/>
    <property type="match status" value="1"/>
</dbReference>
<evidence type="ECO:0000313" key="3">
    <source>
        <dbReference type="EMBL" id="MBC8542137.1"/>
    </source>
</evidence>
<gene>
    <name evidence="3" type="ORF">H8730_01050</name>
</gene>
<dbReference type="GO" id="GO:0008236">
    <property type="term" value="F:serine-type peptidase activity"/>
    <property type="evidence" value="ECO:0007669"/>
    <property type="project" value="InterPro"/>
</dbReference>
<protein>
    <submittedName>
        <fullName evidence="3">Prolyl oligopeptidase family serine peptidase</fullName>
    </submittedName>
</protein>
<name>A0A926DQV4_9FIRM</name>
<dbReference type="RefSeq" id="WP_177717613.1">
    <property type="nucleotide sequence ID" value="NZ_JACRSQ010000001.1"/>
</dbReference>
<dbReference type="AlphaFoldDB" id="A0A926DQV4"/>